<reference evidence="3 5" key="2">
    <citation type="submission" date="2023-12" db="EMBL/GenBank/DDBJ databases">
        <authorList>
            <person name="Easwaran N."/>
            <person name="Lazarus H.P.S."/>
        </authorList>
    </citation>
    <scope>NUCLEOTIDE SEQUENCE [LARGE SCALE GENOMIC DNA]</scope>
    <source>
        <strain evidence="3 5">VIT-2023</strain>
    </source>
</reference>
<dbReference type="Proteomes" id="UP000053797">
    <property type="component" value="Unassembled WGS sequence"/>
</dbReference>
<feature type="transmembrane region" description="Helical" evidence="1">
    <location>
        <begin position="75"/>
        <end position="91"/>
    </location>
</feature>
<sequence length="99" mass="11359">MNRWWVPLYPIGLFLLVDHFFYNISVTWLIVLGVVSILLSVRPKRPSFSSYRPLMIGTLLIGCGLMPWLTLDFTGIVFVFLLTEIVAKLLVSRTEEQSV</sequence>
<protein>
    <submittedName>
        <fullName evidence="2">Uncharacterized protein</fullName>
    </submittedName>
</protein>
<reference evidence="2 4" key="1">
    <citation type="journal article" date="2015" name="Int. J. Syst. Evol. Microbiol.">
        <title>Exiguobacterium enclense sp. nov., isolated from sediment.</title>
        <authorList>
            <person name="Dastager S.G."/>
            <person name="Mawlankar R."/>
            <person name="Sonalkar V.V."/>
            <person name="Thorat M.N."/>
            <person name="Mual P."/>
            <person name="Verma A."/>
            <person name="Krishnamurthi S."/>
            <person name="Tang S.K."/>
            <person name="Li W.J."/>
        </authorList>
    </citation>
    <scope>NUCLEOTIDE SEQUENCE [LARGE SCALE GENOMIC DNA]</scope>
    <source>
        <strain evidence="2 4">NIO-1109</strain>
    </source>
</reference>
<evidence type="ECO:0000313" key="4">
    <source>
        <dbReference type="Proteomes" id="UP000053797"/>
    </source>
</evidence>
<name>A0A0V8GEN4_9BACL</name>
<keyword evidence="5" id="KW-1185">Reference proteome</keyword>
<keyword evidence="1" id="KW-1133">Transmembrane helix</keyword>
<dbReference type="AlphaFoldDB" id="A0A0V8GEN4"/>
<keyword evidence="1" id="KW-0472">Membrane</keyword>
<comment type="caution">
    <text evidence="2">The sequence shown here is derived from an EMBL/GenBank/DDBJ whole genome shotgun (WGS) entry which is preliminary data.</text>
</comment>
<dbReference type="RefSeq" id="WP_058265445.1">
    <property type="nucleotide sequence ID" value="NZ_FMYN01000003.1"/>
</dbReference>
<proteinExistence type="predicted"/>
<evidence type="ECO:0000313" key="3">
    <source>
        <dbReference type="EMBL" id="MEI4463209.1"/>
    </source>
</evidence>
<accession>A0A0V8GEN4</accession>
<feature type="transmembrane region" description="Helical" evidence="1">
    <location>
        <begin position="51"/>
        <end position="69"/>
    </location>
</feature>
<gene>
    <name evidence="2" type="ORF">AS033_10265</name>
    <name evidence="3" type="ORF">SZL87_12275</name>
</gene>
<organism evidence="2 4">
    <name type="scientific">Exiguobacterium indicum</name>
    <dbReference type="NCBI Taxonomy" id="296995"/>
    <lineage>
        <taxon>Bacteria</taxon>
        <taxon>Bacillati</taxon>
        <taxon>Bacillota</taxon>
        <taxon>Bacilli</taxon>
        <taxon>Bacillales</taxon>
        <taxon>Bacillales Family XII. Incertae Sedis</taxon>
        <taxon>Exiguobacterium</taxon>
    </lineage>
</organism>
<dbReference type="EMBL" id="JBAWKY010000003">
    <property type="protein sequence ID" value="MEI4463209.1"/>
    <property type="molecule type" value="Genomic_DNA"/>
</dbReference>
<keyword evidence="1" id="KW-0812">Transmembrane</keyword>
<evidence type="ECO:0000313" key="2">
    <source>
        <dbReference type="EMBL" id="KSU48707.1"/>
    </source>
</evidence>
<evidence type="ECO:0000256" key="1">
    <source>
        <dbReference type="SAM" id="Phobius"/>
    </source>
</evidence>
<dbReference type="OrthoDB" id="9888115at2"/>
<dbReference type="Proteomes" id="UP001387110">
    <property type="component" value="Unassembled WGS sequence"/>
</dbReference>
<dbReference type="EMBL" id="LNQL01000003">
    <property type="protein sequence ID" value="KSU48707.1"/>
    <property type="molecule type" value="Genomic_DNA"/>
</dbReference>
<evidence type="ECO:0000313" key="5">
    <source>
        <dbReference type="Proteomes" id="UP001387110"/>
    </source>
</evidence>
<feature type="transmembrane region" description="Helical" evidence="1">
    <location>
        <begin position="20"/>
        <end position="39"/>
    </location>
</feature>